<dbReference type="GO" id="GO:0032580">
    <property type="term" value="C:Golgi cisterna membrane"/>
    <property type="evidence" value="ECO:0007669"/>
    <property type="project" value="InterPro"/>
</dbReference>
<keyword evidence="2" id="KW-0813">Transport</keyword>
<dbReference type="SUPFAM" id="SSF103473">
    <property type="entry name" value="MFS general substrate transporter"/>
    <property type="match status" value="1"/>
</dbReference>
<feature type="transmembrane region" description="Helical" evidence="9">
    <location>
        <begin position="1343"/>
        <end position="1364"/>
    </location>
</feature>
<dbReference type="Pfam" id="PF07690">
    <property type="entry name" value="MFS_1"/>
    <property type="match status" value="1"/>
</dbReference>
<dbReference type="Gene3D" id="2.60.120.10">
    <property type="entry name" value="Jelly Rolls"/>
    <property type="match status" value="1"/>
</dbReference>
<feature type="transmembrane region" description="Helical" evidence="9">
    <location>
        <begin position="27"/>
        <end position="53"/>
    </location>
</feature>
<evidence type="ECO:0000256" key="2">
    <source>
        <dbReference type="ARBA" id="ARBA00022448"/>
    </source>
</evidence>
<dbReference type="Pfam" id="PF05679">
    <property type="entry name" value="CHGN"/>
    <property type="match status" value="1"/>
</dbReference>
<dbReference type="SUPFAM" id="SSF53448">
    <property type="entry name" value="Nucleotide-diphospho-sugar transferases"/>
    <property type="match status" value="1"/>
</dbReference>
<evidence type="ECO:0000256" key="5">
    <source>
        <dbReference type="ARBA" id="ARBA00023065"/>
    </source>
</evidence>
<keyword evidence="7" id="KW-1071">Ligand-gated ion channel</keyword>
<evidence type="ECO:0000313" key="11">
    <source>
        <dbReference type="Proteomes" id="UP000050741"/>
    </source>
</evidence>
<dbReference type="InterPro" id="IPR018490">
    <property type="entry name" value="cNMP-bd_dom_sf"/>
</dbReference>
<comment type="subcellular location">
    <subcellularLocation>
        <location evidence="1">Membrane</location>
        <topology evidence="1">Multi-pass membrane protein</topology>
    </subcellularLocation>
</comment>
<organism evidence="11 12">
    <name type="scientific">Globodera pallida</name>
    <name type="common">Potato cyst nematode worm</name>
    <name type="synonym">Heterodera pallida</name>
    <dbReference type="NCBI Taxonomy" id="36090"/>
    <lineage>
        <taxon>Eukaryota</taxon>
        <taxon>Metazoa</taxon>
        <taxon>Ecdysozoa</taxon>
        <taxon>Nematoda</taxon>
        <taxon>Chromadorea</taxon>
        <taxon>Rhabditida</taxon>
        <taxon>Tylenchina</taxon>
        <taxon>Tylenchomorpha</taxon>
        <taxon>Tylenchoidea</taxon>
        <taxon>Heteroderidae</taxon>
        <taxon>Heteroderinae</taxon>
        <taxon>Globodera</taxon>
    </lineage>
</organism>
<dbReference type="GO" id="GO:0008376">
    <property type="term" value="F:acetylgalactosaminyltransferase activity"/>
    <property type="evidence" value="ECO:0007669"/>
    <property type="project" value="InterPro"/>
</dbReference>
<dbReference type="InterPro" id="IPR014710">
    <property type="entry name" value="RmlC-like_jellyroll"/>
</dbReference>
<keyword evidence="11" id="KW-1185">Reference proteome</keyword>
<dbReference type="SUPFAM" id="SSF51206">
    <property type="entry name" value="cAMP-binding domain-like"/>
    <property type="match status" value="1"/>
</dbReference>
<reference evidence="11" key="1">
    <citation type="submission" date="2014-05" db="EMBL/GenBank/DDBJ databases">
        <title>The genome and life-stage specific transcriptomes of Globodera pallida elucidate key aspects of plant parasitism by a cyst nematode.</title>
        <authorList>
            <person name="Cotton J.A."/>
            <person name="Lilley C.J."/>
            <person name="Jones L.M."/>
            <person name="Kikuchi T."/>
            <person name="Reid A.J."/>
            <person name="Thorpe P."/>
            <person name="Tsai I.J."/>
            <person name="Beasley H."/>
            <person name="Blok V."/>
            <person name="Cock P.J.A."/>
            <person name="Van den Akker S.E."/>
            <person name="Holroyd N."/>
            <person name="Hunt M."/>
            <person name="Mantelin S."/>
            <person name="Naghra H."/>
            <person name="Pain A."/>
            <person name="Palomares-Rius J.E."/>
            <person name="Zarowiecki M."/>
            <person name="Berriman M."/>
            <person name="Jones J.T."/>
            <person name="Urwin P.E."/>
        </authorList>
    </citation>
    <scope>NUCLEOTIDE SEQUENCE [LARGE SCALE GENOMIC DNA]</scope>
    <source>
        <strain evidence="11">Lindley</strain>
    </source>
</reference>
<protein>
    <submittedName>
        <fullName evidence="12">Cyclic nucleotide-binding domain-containing protein</fullName>
    </submittedName>
</protein>
<evidence type="ECO:0000256" key="7">
    <source>
        <dbReference type="ARBA" id="ARBA00023286"/>
    </source>
</evidence>
<evidence type="ECO:0000256" key="1">
    <source>
        <dbReference type="ARBA" id="ARBA00004141"/>
    </source>
</evidence>
<dbReference type="InterPro" id="IPR036259">
    <property type="entry name" value="MFS_trans_sf"/>
</dbReference>
<proteinExistence type="predicted"/>
<keyword evidence="3 9" id="KW-0812">Transmembrane</keyword>
<dbReference type="Gene3D" id="3.90.550.50">
    <property type="match status" value="1"/>
</dbReference>
<dbReference type="InterPro" id="IPR029044">
    <property type="entry name" value="Nucleotide-diphossugar_trans"/>
</dbReference>
<evidence type="ECO:0000256" key="3">
    <source>
        <dbReference type="ARBA" id="ARBA00022692"/>
    </source>
</evidence>
<dbReference type="GO" id="GO:0005221">
    <property type="term" value="F:intracellularly cyclic nucleotide-activated monoatomic cation channel activity"/>
    <property type="evidence" value="ECO:0007669"/>
    <property type="project" value="InterPro"/>
</dbReference>
<dbReference type="GO" id="GO:0044877">
    <property type="term" value="F:protein-containing complex binding"/>
    <property type="evidence" value="ECO:0007669"/>
    <property type="project" value="TreeGrafter"/>
</dbReference>
<feature type="domain" description="Cyclic nucleotide-binding" evidence="10">
    <location>
        <begin position="357"/>
        <end position="426"/>
    </location>
</feature>
<dbReference type="WBParaSite" id="GPLIN_000278400">
    <property type="protein sequence ID" value="GPLIN_000278400"/>
    <property type="gene ID" value="GPLIN_000278400"/>
</dbReference>
<evidence type="ECO:0000256" key="9">
    <source>
        <dbReference type="SAM" id="Phobius"/>
    </source>
</evidence>
<dbReference type="SUPFAM" id="SSF81324">
    <property type="entry name" value="Voltage-gated potassium channels"/>
    <property type="match status" value="1"/>
</dbReference>
<keyword evidence="8" id="KW-0407">Ion channel</keyword>
<name>A0A183BQ98_GLOPA</name>
<dbReference type="InterPro" id="IPR000595">
    <property type="entry name" value="cNMP-bd_dom"/>
</dbReference>
<dbReference type="PROSITE" id="PS50042">
    <property type="entry name" value="CNMP_BINDING_3"/>
    <property type="match status" value="1"/>
</dbReference>
<dbReference type="InterPro" id="IPR011701">
    <property type="entry name" value="MFS"/>
</dbReference>
<evidence type="ECO:0000256" key="8">
    <source>
        <dbReference type="ARBA" id="ARBA00023303"/>
    </source>
</evidence>
<keyword evidence="6 9" id="KW-0472">Membrane</keyword>
<dbReference type="PROSITE" id="PS00888">
    <property type="entry name" value="CNMP_BINDING_1"/>
    <property type="match status" value="1"/>
</dbReference>
<dbReference type="PANTHER" id="PTHR45638">
    <property type="entry name" value="CYCLIC NUCLEOTIDE-GATED CATION CHANNEL SUBUNIT A"/>
    <property type="match status" value="1"/>
</dbReference>
<evidence type="ECO:0000313" key="12">
    <source>
        <dbReference type="WBParaSite" id="GPLIN_000278400"/>
    </source>
</evidence>
<dbReference type="InterPro" id="IPR050866">
    <property type="entry name" value="CNG_cation_channel"/>
</dbReference>
<dbReference type="PANTHER" id="PTHR45638:SF11">
    <property type="entry name" value="CYCLIC NUCLEOTIDE-GATED CATION CHANNEL SUBUNIT A"/>
    <property type="match status" value="1"/>
</dbReference>
<dbReference type="InterPro" id="IPR008428">
    <property type="entry name" value="Chond_GalNAc"/>
</dbReference>
<feature type="transmembrane region" description="Helical" evidence="9">
    <location>
        <begin position="120"/>
        <end position="139"/>
    </location>
</feature>
<feature type="transmembrane region" description="Helical" evidence="9">
    <location>
        <begin position="1464"/>
        <end position="1484"/>
    </location>
</feature>
<reference evidence="12" key="2">
    <citation type="submission" date="2016-06" db="UniProtKB">
        <authorList>
            <consortium name="WormBaseParasite"/>
        </authorList>
    </citation>
    <scope>IDENTIFICATION</scope>
</reference>
<evidence type="ECO:0000259" key="10">
    <source>
        <dbReference type="PROSITE" id="PS50042"/>
    </source>
</evidence>
<feature type="transmembrane region" description="Helical" evidence="9">
    <location>
        <begin position="601"/>
        <end position="619"/>
    </location>
</feature>
<keyword evidence="4 9" id="KW-1133">Transmembrane helix</keyword>
<evidence type="ECO:0000256" key="6">
    <source>
        <dbReference type="ARBA" id="ARBA00023136"/>
    </source>
</evidence>
<dbReference type="Gene3D" id="3.90.550.10">
    <property type="entry name" value="Spore Coat Polysaccharide Biosynthesis Protein SpsA, Chain A"/>
    <property type="match status" value="1"/>
</dbReference>
<keyword evidence="5" id="KW-0406">Ion transport</keyword>
<feature type="transmembrane region" description="Helical" evidence="9">
    <location>
        <begin position="1376"/>
        <end position="1397"/>
    </location>
</feature>
<sequence>MRKTRTKLIDWGTKAALLPQTAVDPTGLFYCYWTLLVYAVFLYNAIACVLFVFDDTQKDQQVFTRWTTLNVFGDFINLADLFINLRLSYLEDGLTVDNLIRLAKLQMTDVRTNYPNAFRILHILIVCMILFHWNAAVYFKVSFINGIFSLDFTAWEFNYVKNQDPIWADCITVLMRGADGEGGKCIFDETNRGDPETERPNYVPELAEFWQNRSTKMAFSNFSKQYSLSFYWSSLTLTTSGQQPYPTAAMHNFLEIFDTIVGVLVFSVIVGSVGNAVSTMNLARAELQQLNDGIKFYMNYRNVADAMQKRVLDCLHYIRRHAQIQDERAIMGAILPARLRGELAVHLHLETISRVELFSECETSLLYELVLRLKMHMFAPNDFLCRRGDLAREMFVLKRGVLEVASETGEVKRLESGATFGEMSVLKPVGPLGKLLARRCHSLRSLGYSEVYLLCQEDALEVFADYPEQRQQLINRATQLLVERGEVVNAQLVEPGPLAPLELCGTESATELLQLLGNTLKGLDAELDALYDKFTVSSSELKQQITPTHRGGFRRRTFCLMGCFFRLPRRLMKPFFCASSPAHKSHRLRSASGDAVPLKQFVFGVLIGFLFFVLLRQFYATKVAKFRHNSFAPPAIEDGPLMNNDFILVGVLSAQRFLDTRALQIWRSWARRVPGRVLFFVAEGTVLSSRVRAARMPVVVLRGVDDAYPPQKKAFAMLRWMFDNQLTNFHWFMRADDDLYVRTEALKLFLIGQDPGRAHFIGQAGLGNSLEYGQLSLGAEDNYCMGGPGVLLSRETLRQLGPHLEQCLRHLVTNHEDVELGRCVRRHVGIACTWNYEMQTLFHNNASAAGLLFMSASNGAETTASRGDASGARALLRRLITLHPVKRAEAMRRVYLHAEALLLTEKRQMRADLLGMLEEMRARRSDATRRGDEGGGALGVVAEEGEGARFSGLLPLGENELKNSMSPAASLPLYWDYISPEAKLLFCAHRPNCPRHTLEASWRRSLNEVISELFDRFNSDAHHRGRTLHFQNIQYGYVRVRPLHGVDMVLDMALWYRRFRAPQRSALAVRQHVYVQRRFGPIDARVNFVLPLGDDSVSPAVRAPIIHFVVALKGRPDTFERFARNLLELSKANERNGMLQLVLVMYSSSPDEDRHINATLDRLIRCNFPALVLRMPADAVFSRGAALSAGASLLPSDALLFVTDVDVLVHPDAIDRIRLNTIRKHQVYFPIVFSEFSPRTWFNISQQIETVHQQQQHQTQPPLSSHFVYSQRRGYFRHFGFGIMSIFRSDFDTIGQFNRTLRGWGLEDVDITDQNLAGKTVIKNGKMNSRKSLMENIQANGLLIKYLIIFILLWICDAFIYYGVSLFSTKLAGNRYVNFTLIALIEVPSCVISPWLIEKLGRRLFTVFTHLLASLAFLSTPIFPANVPFVQLLLWLIAKFAIISSFTGLFVYASEVFPTLKRGICMGICTTISQICCIILPTAIRLMGFLGIPDKVPSFGMHFARTRIGVQDFLNRTFPPS</sequence>
<feature type="transmembrane region" description="Helical" evidence="9">
    <location>
        <begin position="1429"/>
        <end position="1452"/>
    </location>
</feature>
<dbReference type="Gene3D" id="1.10.287.630">
    <property type="entry name" value="Helix hairpin bin"/>
    <property type="match status" value="1"/>
</dbReference>
<accession>A0A183BQ98</accession>
<dbReference type="Proteomes" id="UP000050741">
    <property type="component" value="Unassembled WGS sequence"/>
</dbReference>
<dbReference type="CDD" id="cd00038">
    <property type="entry name" value="CAP_ED"/>
    <property type="match status" value="1"/>
</dbReference>
<dbReference type="SMART" id="SM00100">
    <property type="entry name" value="cNMP"/>
    <property type="match status" value="1"/>
</dbReference>
<dbReference type="Gene3D" id="1.20.1250.20">
    <property type="entry name" value="MFS general substrate transporter like domains"/>
    <property type="match status" value="1"/>
</dbReference>
<dbReference type="Pfam" id="PF00027">
    <property type="entry name" value="cNMP_binding"/>
    <property type="match status" value="1"/>
</dbReference>
<evidence type="ECO:0000256" key="4">
    <source>
        <dbReference type="ARBA" id="ARBA00022989"/>
    </source>
</evidence>
<dbReference type="InterPro" id="IPR018488">
    <property type="entry name" value="cNMP-bd_CS"/>
</dbReference>